<dbReference type="InterPro" id="IPR036010">
    <property type="entry name" value="2Fe-2S_ferredoxin-like_sf"/>
</dbReference>
<sequence>MLDAANEAGVPLPQSCGEGSCGTCRVRVLSRRYETDARGLFSTDEIAAGWLLACQTLPTENLVIAS</sequence>
<dbReference type="Gene3D" id="3.10.20.30">
    <property type="match status" value="1"/>
</dbReference>
<evidence type="ECO:0000256" key="6">
    <source>
        <dbReference type="ARBA" id="ARBA00023004"/>
    </source>
</evidence>
<reference evidence="11" key="1">
    <citation type="journal article" date="2019" name="Int. J. Syst. Evol. Microbiol.">
        <title>The Global Catalogue of Microorganisms (GCM) 10K type strain sequencing project: providing services to taxonomists for standard genome sequencing and annotation.</title>
        <authorList>
            <consortium name="The Broad Institute Genomics Platform"/>
            <consortium name="The Broad Institute Genome Sequencing Center for Infectious Disease"/>
            <person name="Wu L."/>
            <person name="Ma J."/>
        </authorList>
    </citation>
    <scope>NUCLEOTIDE SEQUENCE [LARGE SCALE GENOMIC DNA]</scope>
    <source>
        <strain evidence="11">JCM 18304</strain>
    </source>
</reference>
<evidence type="ECO:0000313" key="10">
    <source>
        <dbReference type="EMBL" id="GAA5199665.1"/>
    </source>
</evidence>
<keyword evidence="11" id="KW-1185">Reference proteome</keyword>
<evidence type="ECO:0000256" key="7">
    <source>
        <dbReference type="ARBA" id="ARBA00023014"/>
    </source>
</evidence>
<keyword evidence="2" id="KW-0813">Transport</keyword>
<evidence type="ECO:0000256" key="3">
    <source>
        <dbReference type="ARBA" id="ARBA00022714"/>
    </source>
</evidence>
<dbReference type="PANTHER" id="PTHR43112">
    <property type="entry name" value="FERREDOXIN"/>
    <property type="match status" value="1"/>
</dbReference>
<protein>
    <recommendedName>
        <fullName evidence="9">2Fe-2S ferredoxin-type domain-containing protein</fullName>
    </recommendedName>
</protein>
<gene>
    <name evidence="10" type="ORF">GCM10023322_75840</name>
</gene>
<accession>A0ABP9SR19</accession>
<keyword evidence="7" id="KW-0411">Iron-sulfur</keyword>
<dbReference type="Proteomes" id="UP001501570">
    <property type="component" value="Unassembled WGS sequence"/>
</dbReference>
<evidence type="ECO:0000256" key="5">
    <source>
        <dbReference type="ARBA" id="ARBA00022982"/>
    </source>
</evidence>
<comment type="caution">
    <text evidence="10">The sequence shown here is derived from an EMBL/GenBank/DDBJ whole genome shotgun (WGS) entry which is preliminary data.</text>
</comment>
<organism evidence="10 11">
    <name type="scientific">Rugosimonospora acidiphila</name>
    <dbReference type="NCBI Taxonomy" id="556531"/>
    <lineage>
        <taxon>Bacteria</taxon>
        <taxon>Bacillati</taxon>
        <taxon>Actinomycetota</taxon>
        <taxon>Actinomycetes</taxon>
        <taxon>Micromonosporales</taxon>
        <taxon>Micromonosporaceae</taxon>
        <taxon>Rugosimonospora</taxon>
    </lineage>
</organism>
<keyword evidence="4" id="KW-0479">Metal-binding</keyword>
<dbReference type="SUPFAM" id="SSF54292">
    <property type="entry name" value="2Fe-2S ferredoxin-like"/>
    <property type="match status" value="1"/>
</dbReference>
<name>A0ABP9SR19_9ACTN</name>
<comment type="cofactor">
    <cofactor evidence="8">
        <name>[2Fe-2S] cluster</name>
        <dbReference type="ChEBI" id="CHEBI:190135"/>
    </cofactor>
</comment>
<evidence type="ECO:0000256" key="8">
    <source>
        <dbReference type="ARBA" id="ARBA00034078"/>
    </source>
</evidence>
<proteinExistence type="inferred from homology"/>
<comment type="similarity">
    <text evidence="1">Belongs to the 2Fe2S plant-type ferredoxin family.</text>
</comment>
<evidence type="ECO:0000256" key="4">
    <source>
        <dbReference type="ARBA" id="ARBA00022723"/>
    </source>
</evidence>
<dbReference type="InterPro" id="IPR001041">
    <property type="entry name" value="2Fe-2S_ferredoxin-type"/>
</dbReference>
<dbReference type="InterPro" id="IPR012675">
    <property type="entry name" value="Beta-grasp_dom_sf"/>
</dbReference>
<evidence type="ECO:0000313" key="11">
    <source>
        <dbReference type="Proteomes" id="UP001501570"/>
    </source>
</evidence>
<dbReference type="PROSITE" id="PS51085">
    <property type="entry name" value="2FE2S_FER_2"/>
    <property type="match status" value="1"/>
</dbReference>
<dbReference type="InterPro" id="IPR006058">
    <property type="entry name" value="2Fe2S_fd_BS"/>
</dbReference>
<evidence type="ECO:0000256" key="2">
    <source>
        <dbReference type="ARBA" id="ARBA00022448"/>
    </source>
</evidence>
<dbReference type="RefSeq" id="WP_425571028.1">
    <property type="nucleotide sequence ID" value="NZ_BAABJQ010000038.1"/>
</dbReference>
<dbReference type="PROSITE" id="PS00197">
    <property type="entry name" value="2FE2S_FER_1"/>
    <property type="match status" value="1"/>
</dbReference>
<evidence type="ECO:0000256" key="1">
    <source>
        <dbReference type="ARBA" id="ARBA00007874"/>
    </source>
</evidence>
<keyword evidence="6" id="KW-0408">Iron</keyword>
<keyword evidence="5" id="KW-0249">Electron transport</keyword>
<dbReference type="EMBL" id="BAABJQ010000038">
    <property type="protein sequence ID" value="GAA5199665.1"/>
    <property type="molecule type" value="Genomic_DNA"/>
</dbReference>
<dbReference type="PANTHER" id="PTHR43112:SF3">
    <property type="entry name" value="FERREDOXIN-2, CHLOROPLASTIC"/>
    <property type="match status" value="1"/>
</dbReference>
<dbReference type="Pfam" id="PF00111">
    <property type="entry name" value="Fer2"/>
    <property type="match status" value="1"/>
</dbReference>
<dbReference type="CDD" id="cd00207">
    <property type="entry name" value="fer2"/>
    <property type="match status" value="1"/>
</dbReference>
<feature type="domain" description="2Fe-2S ferredoxin-type" evidence="9">
    <location>
        <begin position="1"/>
        <end position="66"/>
    </location>
</feature>
<keyword evidence="3" id="KW-0001">2Fe-2S</keyword>
<evidence type="ECO:0000259" key="9">
    <source>
        <dbReference type="PROSITE" id="PS51085"/>
    </source>
</evidence>